<dbReference type="EMBL" id="JACIHU010000001">
    <property type="protein sequence ID" value="MBB4478685.1"/>
    <property type="molecule type" value="Genomic_DNA"/>
</dbReference>
<sequence length="169" mass="18720">MSAIRFTAMPTADAEALWNGGRDAYDKLPETMISDGDGNPCRHCLQNIEEGEEMLVFAYRPFPELQPYAETGPIFLHKRPCPRYAAGEILPPVLTTSRDFIVRGYGENNRIVYGTGAVTDTPDIPAYAETLLARPEIAYVHVRSARNNCFQCRIDKVKAPALVETGALT</sequence>
<dbReference type="PIRSF" id="PIRSF034110">
    <property type="entry name" value="DUF1203"/>
    <property type="match status" value="1"/>
</dbReference>
<evidence type="ECO:0000313" key="1">
    <source>
        <dbReference type="EMBL" id="MBB4478685.1"/>
    </source>
</evidence>
<dbReference type="EMBL" id="JACIID010000001">
    <property type="protein sequence ID" value="MBB4534517.1"/>
    <property type="molecule type" value="Genomic_DNA"/>
</dbReference>
<evidence type="ECO:0008006" key="5">
    <source>
        <dbReference type="Google" id="ProtNLM"/>
    </source>
</evidence>
<dbReference type="Proteomes" id="UP000557344">
    <property type="component" value="Unassembled WGS sequence"/>
</dbReference>
<reference evidence="3 4" key="1">
    <citation type="submission" date="2020-08" db="EMBL/GenBank/DDBJ databases">
        <title>Genomic Encyclopedia of Type Strains, Phase IV (KMG-V): Genome sequencing to study the core and pangenomes of soil and plant-associated prokaryotes.</title>
        <authorList>
            <person name="Whitman W."/>
        </authorList>
    </citation>
    <scope>NUCLEOTIDE SEQUENCE [LARGE SCALE GENOMIC DNA]</scope>
    <source>
        <strain evidence="1 4">SEMIA 471</strain>
        <strain evidence="2 3">SEMIA 489</strain>
    </source>
</reference>
<evidence type="ECO:0000313" key="4">
    <source>
        <dbReference type="Proteomes" id="UP000557344"/>
    </source>
</evidence>
<comment type="caution">
    <text evidence="2">The sequence shown here is derived from an EMBL/GenBank/DDBJ whole genome shotgun (WGS) entry which is preliminary data.</text>
</comment>
<evidence type="ECO:0000313" key="3">
    <source>
        <dbReference type="Proteomes" id="UP000523431"/>
    </source>
</evidence>
<dbReference type="RefSeq" id="WP_183838729.1">
    <property type="nucleotide sequence ID" value="NZ_JACIHU010000001.1"/>
</dbReference>
<accession>A0A7W6ZEZ1</accession>
<name>A0A7W6ZEZ1_RHIET</name>
<dbReference type="AlphaFoldDB" id="A0A7W6ZEZ1"/>
<proteinExistence type="predicted"/>
<dbReference type="Proteomes" id="UP000523431">
    <property type="component" value="Unassembled WGS sequence"/>
</dbReference>
<protein>
    <recommendedName>
        <fullName evidence="5">DUF1203 domain-containing protein</fullName>
    </recommendedName>
</protein>
<gene>
    <name evidence="1" type="ORF">GGE46_001226</name>
    <name evidence="2" type="ORF">GGE57_001226</name>
</gene>
<dbReference type="InterPro" id="IPR009593">
    <property type="entry name" value="DUF1203"/>
</dbReference>
<organism evidence="2 3">
    <name type="scientific">Rhizobium etli</name>
    <dbReference type="NCBI Taxonomy" id="29449"/>
    <lineage>
        <taxon>Bacteria</taxon>
        <taxon>Pseudomonadati</taxon>
        <taxon>Pseudomonadota</taxon>
        <taxon>Alphaproteobacteria</taxon>
        <taxon>Hyphomicrobiales</taxon>
        <taxon>Rhizobiaceae</taxon>
        <taxon>Rhizobium/Agrobacterium group</taxon>
        <taxon>Rhizobium</taxon>
    </lineage>
</organism>
<evidence type="ECO:0000313" key="2">
    <source>
        <dbReference type="EMBL" id="MBB4534517.1"/>
    </source>
</evidence>
<dbReference type="Pfam" id="PF06718">
    <property type="entry name" value="DUF1203"/>
    <property type="match status" value="1"/>
</dbReference>